<comment type="similarity">
    <text evidence="2">Belongs to the HFCD (homooligomeric flavin containing Cys decarboxylase) superfamily.</text>
</comment>
<comment type="function">
    <text evidence="3">Catalyzes the decarboxylation of the cysteine moiety of 4-phosphopantothenoylcysteine to form 4'-phosphopantotheine and this reaction forms part of the biosynthesis of coenzyme A.</text>
</comment>
<comment type="caution">
    <text evidence="7">The sequence shown here is derived from an EMBL/GenBank/DDBJ whole genome shotgun (WGS) entry which is preliminary data.</text>
</comment>
<evidence type="ECO:0000313" key="8">
    <source>
        <dbReference type="Proteomes" id="UP000683360"/>
    </source>
</evidence>
<dbReference type="InterPro" id="IPR003382">
    <property type="entry name" value="Flavoprotein"/>
</dbReference>
<dbReference type="PANTHER" id="PTHR14359">
    <property type="entry name" value="HOMO-OLIGOMERIC FLAVIN CONTAINING CYS DECARBOXYLASE FAMILY"/>
    <property type="match status" value="1"/>
</dbReference>
<evidence type="ECO:0000256" key="3">
    <source>
        <dbReference type="ARBA" id="ARBA00056708"/>
    </source>
</evidence>
<dbReference type="OrthoDB" id="1532798at2759"/>
<evidence type="ECO:0000256" key="2">
    <source>
        <dbReference type="ARBA" id="ARBA00038350"/>
    </source>
</evidence>
<dbReference type="GO" id="GO:0010181">
    <property type="term" value="F:FMN binding"/>
    <property type="evidence" value="ECO:0007669"/>
    <property type="project" value="TreeGrafter"/>
</dbReference>
<evidence type="ECO:0000259" key="6">
    <source>
        <dbReference type="Pfam" id="PF02441"/>
    </source>
</evidence>
<evidence type="ECO:0000313" key="7">
    <source>
        <dbReference type="EMBL" id="CAG2209008.1"/>
    </source>
</evidence>
<feature type="domain" description="Flavoprotein" evidence="6">
    <location>
        <begin position="10"/>
        <end position="186"/>
    </location>
</feature>
<sequence length="194" mass="21508">MSGPTVGGRKVLIGCTGSVAAIKVPILVQELVNIDDQLEIKVVATEKALNFFDHKSLQIPVLTEADEWKDWKTVSDPILHIELRRWADLMVIAPLDANTLAKLTHGICDNLLTCVVRAWDLKRPLLFAPAMNTHMWNHPLTSQQIDKLKSFGYKEIPCIRKKLACGDDGFGAMAEVSTIVTKIMDIVHSTVPLT</sequence>
<dbReference type="Proteomes" id="UP000683360">
    <property type="component" value="Unassembled WGS sequence"/>
</dbReference>
<organism evidence="7 8">
    <name type="scientific">Mytilus edulis</name>
    <name type="common">Blue mussel</name>
    <dbReference type="NCBI Taxonomy" id="6550"/>
    <lineage>
        <taxon>Eukaryota</taxon>
        <taxon>Metazoa</taxon>
        <taxon>Spiralia</taxon>
        <taxon>Lophotrochozoa</taxon>
        <taxon>Mollusca</taxon>
        <taxon>Bivalvia</taxon>
        <taxon>Autobranchia</taxon>
        <taxon>Pteriomorphia</taxon>
        <taxon>Mytilida</taxon>
        <taxon>Mytiloidea</taxon>
        <taxon>Mytilidae</taxon>
        <taxon>Mytilinae</taxon>
        <taxon>Mytilus</taxon>
    </lineage>
</organism>
<evidence type="ECO:0000256" key="5">
    <source>
        <dbReference type="ARBA" id="ARBA00082063"/>
    </source>
</evidence>
<dbReference type="InterPro" id="IPR036551">
    <property type="entry name" value="Flavin_trans-like"/>
</dbReference>
<name>A0A8S3RLL3_MYTED</name>
<reference evidence="7" key="1">
    <citation type="submission" date="2021-03" db="EMBL/GenBank/DDBJ databases">
        <authorList>
            <person name="Bekaert M."/>
        </authorList>
    </citation>
    <scope>NUCLEOTIDE SEQUENCE</scope>
</reference>
<dbReference type="FunFam" id="3.40.50.1950:FF:000004">
    <property type="entry name" value="Phosphopantothenoylcysteine decarboxylase"/>
    <property type="match status" value="1"/>
</dbReference>
<dbReference type="AlphaFoldDB" id="A0A8S3RLL3"/>
<proteinExistence type="inferred from homology"/>
<dbReference type="GO" id="GO:0004633">
    <property type="term" value="F:phosphopantothenoylcysteine decarboxylase activity"/>
    <property type="evidence" value="ECO:0007669"/>
    <property type="project" value="TreeGrafter"/>
</dbReference>
<keyword evidence="1" id="KW-0173">Coenzyme A biosynthesis</keyword>
<accession>A0A8S3RLL3</accession>
<protein>
    <recommendedName>
        <fullName evidence="4">Phosphopantothenoylcysteine decarboxylase</fullName>
    </recommendedName>
    <alternativeName>
        <fullName evidence="5">CoaC</fullName>
    </alternativeName>
</protein>
<gene>
    <name evidence="7" type="ORF">MEDL_23156</name>
</gene>
<dbReference type="SUPFAM" id="SSF52507">
    <property type="entry name" value="Homo-oligomeric flavin-containing Cys decarboxylases, HFCD"/>
    <property type="match status" value="1"/>
</dbReference>
<dbReference type="PANTHER" id="PTHR14359:SF6">
    <property type="entry name" value="PHOSPHOPANTOTHENOYLCYSTEINE DECARBOXYLASE"/>
    <property type="match status" value="1"/>
</dbReference>
<evidence type="ECO:0000256" key="4">
    <source>
        <dbReference type="ARBA" id="ARBA00070201"/>
    </source>
</evidence>
<dbReference type="EMBL" id="CAJPWZ010001127">
    <property type="protein sequence ID" value="CAG2209008.1"/>
    <property type="molecule type" value="Genomic_DNA"/>
</dbReference>
<dbReference type="GO" id="GO:0015937">
    <property type="term" value="P:coenzyme A biosynthetic process"/>
    <property type="evidence" value="ECO:0007669"/>
    <property type="project" value="UniProtKB-KW"/>
</dbReference>
<keyword evidence="7" id="KW-0456">Lyase</keyword>
<keyword evidence="8" id="KW-1185">Reference proteome</keyword>
<evidence type="ECO:0000256" key="1">
    <source>
        <dbReference type="ARBA" id="ARBA00022993"/>
    </source>
</evidence>
<dbReference type="Gene3D" id="3.40.50.1950">
    <property type="entry name" value="Flavin prenyltransferase-like"/>
    <property type="match status" value="1"/>
</dbReference>
<dbReference type="GO" id="GO:0071513">
    <property type="term" value="C:phosphopantothenoylcysteine decarboxylase complex"/>
    <property type="evidence" value="ECO:0007669"/>
    <property type="project" value="TreeGrafter"/>
</dbReference>
<dbReference type="Pfam" id="PF02441">
    <property type="entry name" value="Flavoprotein"/>
    <property type="match status" value="1"/>
</dbReference>